<evidence type="ECO:0000256" key="1">
    <source>
        <dbReference type="ARBA" id="ARBA00000427"/>
    </source>
</evidence>
<comment type="caution">
    <text evidence="7">The sequence shown here is derived from an EMBL/GenBank/DDBJ whole genome shotgun (WGS) entry which is preliminary data.</text>
</comment>
<dbReference type="EC" id="3.2.1.18" evidence="3"/>
<reference evidence="7 8" key="1">
    <citation type="submission" date="2018-06" db="EMBL/GenBank/DDBJ databases">
        <title>Genomic Encyclopedia of Type Strains, Phase IV (KMG-IV): sequencing the most valuable type-strain genomes for metagenomic binning, comparative biology and taxonomic classification.</title>
        <authorList>
            <person name="Goeker M."/>
        </authorList>
    </citation>
    <scope>NUCLEOTIDE SEQUENCE [LARGE SCALE GENOMIC DNA]</scope>
    <source>
        <strain evidence="7 8">DSM 25532</strain>
    </source>
</reference>
<dbReference type="EMBL" id="QNRR01000008">
    <property type="protein sequence ID" value="RBP40495.1"/>
    <property type="molecule type" value="Genomic_DNA"/>
</dbReference>
<dbReference type="InterPro" id="IPR029058">
    <property type="entry name" value="AB_hydrolase_fold"/>
</dbReference>
<feature type="chain" id="PRO_5016868924" description="exo-alpha-sialidase" evidence="4">
    <location>
        <begin position="27"/>
        <end position="665"/>
    </location>
</feature>
<gene>
    <name evidence="7" type="ORF">DES53_108202</name>
</gene>
<dbReference type="GO" id="GO:0005737">
    <property type="term" value="C:cytoplasm"/>
    <property type="evidence" value="ECO:0007669"/>
    <property type="project" value="TreeGrafter"/>
</dbReference>
<dbReference type="InterPro" id="IPR036278">
    <property type="entry name" value="Sialidase_sf"/>
</dbReference>
<dbReference type="GO" id="GO:0006508">
    <property type="term" value="P:proteolysis"/>
    <property type="evidence" value="ECO:0007669"/>
    <property type="project" value="InterPro"/>
</dbReference>
<dbReference type="AlphaFoldDB" id="A0A366HF93"/>
<dbReference type="GO" id="GO:0006689">
    <property type="term" value="P:ganglioside catabolic process"/>
    <property type="evidence" value="ECO:0007669"/>
    <property type="project" value="TreeGrafter"/>
</dbReference>
<dbReference type="GO" id="GO:0008236">
    <property type="term" value="F:serine-type peptidase activity"/>
    <property type="evidence" value="ECO:0007669"/>
    <property type="project" value="InterPro"/>
</dbReference>
<evidence type="ECO:0000256" key="4">
    <source>
        <dbReference type="SAM" id="SignalP"/>
    </source>
</evidence>
<dbReference type="SUPFAM" id="SSF53474">
    <property type="entry name" value="alpha/beta-Hydrolases"/>
    <property type="match status" value="1"/>
</dbReference>
<dbReference type="GO" id="GO:0016020">
    <property type="term" value="C:membrane"/>
    <property type="evidence" value="ECO:0007669"/>
    <property type="project" value="TreeGrafter"/>
</dbReference>
<dbReference type="GO" id="GO:0004308">
    <property type="term" value="F:exo-alpha-sialidase activity"/>
    <property type="evidence" value="ECO:0007669"/>
    <property type="project" value="UniProtKB-EC"/>
</dbReference>
<dbReference type="InterPro" id="IPR026856">
    <property type="entry name" value="Sialidase_fam"/>
</dbReference>
<name>A0A366HF93_9BACT</name>
<comment type="similarity">
    <text evidence="2">Belongs to the glycosyl hydrolase 33 family.</text>
</comment>
<dbReference type="SUPFAM" id="SSF50939">
    <property type="entry name" value="Sialidases"/>
    <property type="match status" value="1"/>
</dbReference>
<comment type="catalytic activity">
    <reaction evidence="1">
        <text>Hydrolysis of alpha-(2-&gt;3)-, alpha-(2-&gt;6)-, alpha-(2-&gt;8)- glycosidic linkages of terminal sialic acid residues in oligosaccharides, glycoproteins, glycolipids, colominic acid and synthetic substrates.</text>
        <dbReference type="EC" id="3.2.1.18"/>
    </reaction>
</comment>
<dbReference type="Pfam" id="PF13088">
    <property type="entry name" value="BNR_2"/>
    <property type="match status" value="1"/>
</dbReference>
<dbReference type="InterPro" id="IPR001375">
    <property type="entry name" value="Peptidase_S9_cat"/>
</dbReference>
<dbReference type="Gene3D" id="2.120.10.10">
    <property type="match status" value="1"/>
</dbReference>
<keyword evidence="8" id="KW-1185">Reference proteome</keyword>
<evidence type="ECO:0000256" key="2">
    <source>
        <dbReference type="ARBA" id="ARBA00009348"/>
    </source>
</evidence>
<dbReference type="OrthoDB" id="7294637at2"/>
<dbReference type="GO" id="GO:0009313">
    <property type="term" value="P:oligosaccharide catabolic process"/>
    <property type="evidence" value="ECO:0007669"/>
    <property type="project" value="TreeGrafter"/>
</dbReference>
<accession>A0A366HF93</accession>
<organism evidence="7 8">
    <name type="scientific">Roseimicrobium gellanilyticum</name>
    <dbReference type="NCBI Taxonomy" id="748857"/>
    <lineage>
        <taxon>Bacteria</taxon>
        <taxon>Pseudomonadati</taxon>
        <taxon>Verrucomicrobiota</taxon>
        <taxon>Verrucomicrobiia</taxon>
        <taxon>Verrucomicrobiales</taxon>
        <taxon>Verrucomicrobiaceae</taxon>
        <taxon>Roseimicrobium</taxon>
    </lineage>
</organism>
<dbReference type="Pfam" id="PF00326">
    <property type="entry name" value="Peptidase_S9"/>
    <property type="match status" value="1"/>
</dbReference>
<feature type="domain" description="Sialidase" evidence="6">
    <location>
        <begin position="120"/>
        <end position="376"/>
    </location>
</feature>
<dbReference type="RefSeq" id="WP_113960359.1">
    <property type="nucleotide sequence ID" value="NZ_QNRR01000008.1"/>
</dbReference>
<protein>
    <recommendedName>
        <fullName evidence="3">exo-alpha-sialidase</fullName>
        <ecNumber evidence="3">3.2.1.18</ecNumber>
    </recommendedName>
</protein>
<dbReference type="Proteomes" id="UP000253426">
    <property type="component" value="Unassembled WGS sequence"/>
</dbReference>
<keyword evidence="4" id="KW-0732">Signal</keyword>
<dbReference type="CDD" id="cd15482">
    <property type="entry name" value="Sialidase_non-viral"/>
    <property type="match status" value="1"/>
</dbReference>
<dbReference type="PANTHER" id="PTHR10628">
    <property type="entry name" value="SIALIDASE"/>
    <property type="match status" value="1"/>
</dbReference>
<feature type="domain" description="Peptidase S9 prolyl oligopeptidase catalytic" evidence="5">
    <location>
        <begin position="503"/>
        <end position="641"/>
    </location>
</feature>
<feature type="signal peptide" evidence="4">
    <location>
        <begin position="1"/>
        <end position="26"/>
    </location>
</feature>
<evidence type="ECO:0000313" key="7">
    <source>
        <dbReference type="EMBL" id="RBP40495.1"/>
    </source>
</evidence>
<proteinExistence type="inferred from homology"/>
<evidence type="ECO:0000259" key="6">
    <source>
        <dbReference type="Pfam" id="PF13088"/>
    </source>
</evidence>
<sequence>MKPFRHAFTALALIATALVFPAHSRAAEPLLEKQDLFEAGQGGYALYRIPGMVVTSKGTVLAYCEARKDAKGDWGPIDVLMRRSTDGGKTFSPPKAIVEVKGELPVNPLAIAQNLDKSGDNTVNNAVAFVDHKTRAVHFLYCLEYMRCFYMRSDDDGVTWTDPVDITKTFEDFRPDYDWKILATGPAHGIQLKTGRLVVPVWLSLGTGGHAHRPSVTSTIYSDDHGKTWHRGDIAVPNTEEWIFPNETVIVELANGMVMLNVRSESKKHRRIVVVSKDGATKWSKPRYDEALLEPICMGSIVRYTAKPTSDKNRILFANPHNLDRLDGKDLEGKSRDRRNLSVKLSYDEGKTWAVSKSLEPGYGAYSDLAVLPDGTALCLYERGRASDEELKKSTSYAYLTLARFNLEWLTDGKDTLVSSLDGKSHYGAKREDFKLEDFEAFVIHPTNPAANGAKPWVWYAPSIGNHPSSGNTWLLKQLLDKGFYVVGAYVGETYANPKSRQQFDALYKHVTEKYGLAPKACLLAQSRGGLNQYNFTANHPDRVQCIAGIFPVGDLASYPSLKRAAPAYGVTPDELEKQLVQHNPIDRLEPIAKAKIPILHVHGDADKVVPLEKNSAVIAERYKALGGEMELIVVPGKGHQNDPAFFESEPILKFLLKQGLGTAE</sequence>
<dbReference type="PANTHER" id="PTHR10628:SF30">
    <property type="entry name" value="EXO-ALPHA-SIALIDASE"/>
    <property type="match status" value="1"/>
</dbReference>
<evidence type="ECO:0000259" key="5">
    <source>
        <dbReference type="Pfam" id="PF00326"/>
    </source>
</evidence>
<evidence type="ECO:0000313" key="8">
    <source>
        <dbReference type="Proteomes" id="UP000253426"/>
    </source>
</evidence>
<dbReference type="InterPro" id="IPR011040">
    <property type="entry name" value="Sialidase"/>
</dbReference>
<evidence type="ECO:0000256" key="3">
    <source>
        <dbReference type="ARBA" id="ARBA00012733"/>
    </source>
</evidence>
<dbReference type="Gene3D" id="3.40.50.1820">
    <property type="entry name" value="alpha/beta hydrolase"/>
    <property type="match status" value="1"/>
</dbReference>